<dbReference type="GO" id="GO:0030288">
    <property type="term" value="C:outer membrane-bounded periplasmic space"/>
    <property type="evidence" value="ECO:0007669"/>
    <property type="project" value="TreeGrafter"/>
</dbReference>
<organism evidence="4 5">
    <name type="scientific">Tabrizicola piscis</name>
    <dbReference type="NCBI Taxonomy" id="2494374"/>
    <lineage>
        <taxon>Bacteria</taxon>
        <taxon>Pseudomonadati</taxon>
        <taxon>Pseudomonadota</taxon>
        <taxon>Alphaproteobacteria</taxon>
        <taxon>Rhodobacterales</taxon>
        <taxon>Paracoccaceae</taxon>
        <taxon>Tabrizicola</taxon>
    </lineage>
</organism>
<dbReference type="GO" id="GO:0009279">
    <property type="term" value="C:cell outer membrane"/>
    <property type="evidence" value="ECO:0007669"/>
    <property type="project" value="TreeGrafter"/>
</dbReference>
<dbReference type="KEGG" id="taw:EI545_10445"/>
<accession>A0A3S8U6J5</accession>
<evidence type="ECO:0000259" key="3">
    <source>
        <dbReference type="Pfam" id="PF03968"/>
    </source>
</evidence>
<dbReference type="PANTHER" id="PTHR36504">
    <property type="entry name" value="LIPOPOLYSACCHARIDE EXPORT SYSTEM PROTEIN LPTA"/>
    <property type="match status" value="1"/>
</dbReference>
<dbReference type="InterPro" id="IPR005653">
    <property type="entry name" value="OstA-like_N"/>
</dbReference>
<dbReference type="InterPro" id="IPR052037">
    <property type="entry name" value="LPS_export_LptA"/>
</dbReference>
<dbReference type="AlphaFoldDB" id="A0A3S8U6J5"/>
<feature type="domain" description="Organic solvent tolerance-like N-terminal" evidence="3">
    <location>
        <begin position="42"/>
        <end position="146"/>
    </location>
</feature>
<sequence length="164" mass="16690">MALKQWSLALAASVALLSTAAVAQQATIAFGDLEQDTTQPVEVTADQLAVNNADGTALFSGNVKVVQGDMTLTAGEVEVKYGSEPGEIDQLLASGGVSVTNLGDAAKADGAVYTIKSGQIVMSGNVLLTQGPSSMQGQKLTINLTDGSGIMEGRVTTTFVPGEN</sequence>
<evidence type="ECO:0000256" key="2">
    <source>
        <dbReference type="SAM" id="SignalP"/>
    </source>
</evidence>
<feature type="chain" id="PRO_5019159377" evidence="2">
    <location>
        <begin position="24"/>
        <end position="164"/>
    </location>
</feature>
<gene>
    <name evidence="4" type="ORF">EI545_10445</name>
</gene>
<dbReference type="GO" id="GO:0017089">
    <property type="term" value="F:glycolipid transfer activity"/>
    <property type="evidence" value="ECO:0007669"/>
    <property type="project" value="TreeGrafter"/>
</dbReference>
<keyword evidence="5" id="KW-1185">Reference proteome</keyword>
<dbReference type="PANTHER" id="PTHR36504:SF1">
    <property type="entry name" value="LIPOPOLYSACCHARIDE EXPORT SYSTEM PROTEIN LPTA"/>
    <property type="match status" value="1"/>
</dbReference>
<reference evidence="4 5" key="1">
    <citation type="submission" date="2018-12" db="EMBL/GenBank/DDBJ databases">
        <title>Complete genome sequencing of Tabrizicola sp. K13M18.</title>
        <authorList>
            <person name="Bae J.-W."/>
        </authorList>
    </citation>
    <scope>NUCLEOTIDE SEQUENCE [LARGE SCALE GENOMIC DNA]</scope>
    <source>
        <strain evidence="4 5">K13M18</strain>
    </source>
</reference>
<dbReference type="GO" id="GO:0015920">
    <property type="term" value="P:lipopolysaccharide transport"/>
    <property type="evidence" value="ECO:0007669"/>
    <property type="project" value="TreeGrafter"/>
</dbReference>
<feature type="signal peptide" evidence="2">
    <location>
        <begin position="1"/>
        <end position="23"/>
    </location>
</feature>
<evidence type="ECO:0000313" key="5">
    <source>
        <dbReference type="Proteomes" id="UP000282002"/>
    </source>
</evidence>
<proteinExistence type="predicted"/>
<evidence type="ECO:0000313" key="4">
    <source>
        <dbReference type="EMBL" id="AZL59224.1"/>
    </source>
</evidence>
<dbReference type="OrthoDB" id="9811926at2"/>
<name>A0A3S8U6J5_9RHOB</name>
<dbReference type="EMBL" id="CP034328">
    <property type="protein sequence ID" value="AZL59224.1"/>
    <property type="molecule type" value="Genomic_DNA"/>
</dbReference>
<dbReference type="Gene3D" id="2.60.450.10">
    <property type="entry name" value="Lipopolysaccharide (LPS) transport protein A like domain"/>
    <property type="match status" value="1"/>
</dbReference>
<dbReference type="RefSeq" id="WP_125325419.1">
    <property type="nucleotide sequence ID" value="NZ_CP034328.1"/>
</dbReference>
<dbReference type="Proteomes" id="UP000282002">
    <property type="component" value="Chromosome"/>
</dbReference>
<evidence type="ECO:0000256" key="1">
    <source>
        <dbReference type="ARBA" id="ARBA00022729"/>
    </source>
</evidence>
<dbReference type="Pfam" id="PF03968">
    <property type="entry name" value="LptD_N"/>
    <property type="match status" value="1"/>
</dbReference>
<protein>
    <submittedName>
        <fullName evidence="4">Lipopolysaccharide transport periplasmic protein LptA</fullName>
    </submittedName>
</protein>
<keyword evidence="1 2" id="KW-0732">Signal</keyword>